<dbReference type="AlphaFoldDB" id="A0A174ZAQ4"/>
<evidence type="ECO:0000313" key="5">
    <source>
        <dbReference type="Proteomes" id="UP000604383"/>
    </source>
</evidence>
<reference evidence="2" key="1">
    <citation type="journal article" date="2019" name="Nat. Med.">
        <title>A library of human gut bacterial isolates paired with longitudinal multiomics data enables mechanistic microbiome research.</title>
        <authorList>
            <person name="Poyet M."/>
            <person name="Groussin M."/>
            <person name="Gibbons S.M."/>
            <person name="Avila-Pacheco J."/>
            <person name="Jiang X."/>
            <person name="Kearney S.M."/>
            <person name="Perrotta A.R."/>
            <person name="Berdy B."/>
            <person name="Zhao S."/>
            <person name="Lieberman T.D."/>
            <person name="Swanson P.K."/>
            <person name="Smith M."/>
            <person name="Roesemann S."/>
            <person name="Alexander J.E."/>
            <person name="Rich S.A."/>
            <person name="Livny J."/>
            <person name="Vlamakis H."/>
            <person name="Clish C."/>
            <person name="Bullock K."/>
            <person name="Deik A."/>
            <person name="Scott J."/>
            <person name="Pierce K.A."/>
            <person name="Xavier R.J."/>
            <person name="Alm E.J."/>
        </authorList>
    </citation>
    <scope>NUCLEOTIDE SEQUENCE</scope>
    <source>
        <strain evidence="2">BIOML-A12</strain>
    </source>
</reference>
<organism evidence="2 5">
    <name type="scientific">Clostridium innocuum</name>
    <dbReference type="NCBI Taxonomy" id="1522"/>
    <lineage>
        <taxon>Bacteria</taxon>
        <taxon>Bacillati</taxon>
        <taxon>Bacillota</taxon>
        <taxon>Clostridia</taxon>
        <taxon>Eubacteriales</taxon>
        <taxon>Clostridiaceae</taxon>
        <taxon>Clostridium</taxon>
    </lineage>
</organism>
<evidence type="ECO:0000313" key="3">
    <source>
        <dbReference type="EMBL" id="QJA04820.1"/>
    </source>
</evidence>
<dbReference type="InterPro" id="IPR018631">
    <property type="entry name" value="AAA-ATPase-like_dom"/>
</dbReference>
<evidence type="ECO:0000313" key="4">
    <source>
        <dbReference type="Proteomes" id="UP000503330"/>
    </source>
</evidence>
<sequence length="60" mass="7267">MKALPIGIENFKEMIDHQYYYVDKTNFIKDVCNEKVALYTRPRRFHRNSVDTFGIRQEAR</sequence>
<name>A0A174ZAQ4_CLOIN</name>
<protein>
    <submittedName>
        <fullName evidence="2">AAA family ATPase</fullName>
    </submittedName>
</protein>
<proteinExistence type="predicted"/>
<dbReference type="Proteomes" id="UP000503330">
    <property type="component" value="Chromosome"/>
</dbReference>
<dbReference type="Pfam" id="PF09820">
    <property type="entry name" value="AAA-ATPase_like"/>
    <property type="match status" value="1"/>
</dbReference>
<evidence type="ECO:0000259" key="1">
    <source>
        <dbReference type="Pfam" id="PF09820"/>
    </source>
</evidence>
<dbReference type="Proteomes" id="UP000604383">
    <property type="component" value="Unassembled WGS sequence"/>
</dbReference>
<dbReference type="RefSeq" id="WP_002606339.1">
    <property type="nucleotide sequence ID" value="NZ_CP022722.1"/>
</dbReference>
<feature type="domain" description="AAA-ATPase-like" evidence="1">
    <location>
        <begin position="5"/>
        <end position="45"/>
    </location>
</feature>
<reference evidence="3 4" key="2">
    <citation type="submission" date="2020-02" db="EMBL/GenBank/DDBJ databases">
        <authorList>
            <person name="Kociolek L.K."/>
            <person name="Ozer E.A."/>
        </authorList>
    </citation>
    <scope>NUCLEOTIDE SEQUENCE [LARGE SCALE GENOMIC DNA]</scope>
    <source>
        <strain evidence="3 4">ATCC 14501</strain>
    </source>
</reference>
<dbReference type="EMBL" id="CP048838">
    <property type="protein sequence ID" value="QJA04820.1"/>
    <property type="molecule type" value="Genomic_DNA"/>
</dbReference>
<dbReference type="EMBL" id="WWTN01000047">
    <property type="protein sequence ID" value="MZH57903.1"/>
    <property type="molecule type" value="Genomic_DNA"/>
</dbReference>
<gene>
    <name evidence="3" type="ORF">G4D54_21480</name>
    <name evidence="2" type="ORF">GT664_19620</name>
</gene>
<evidence type="ECO:0000313" key="2">
    <source>
        <dbReference type="EMBL" id="MZH57903.1"/>
    </source>
</evidence>
<accession>A0A174ZAQ4</accession>